<keyword evidence="6" id="KW-0677">Repeat</keyword>
<organism evidence="10 11">
    <name type="scientific">Actinoplanes nipponensis</name>
    <dbReference type="NCBI Taxonomy" id="135950"/>
    <lineage>
        <taxon>Bacteria</taxon>
        <taxon>Bacillati</taxon>
        <taxon>Actinomycetota</taxon>
        <taxon>Actinomycetes</taxon>
        <taxon>Micromonosporales</taxon>
        <taxon>Micromonosporaceae</taxon>
        <taxon>Actinoplanes</taxon>
    </lineage>
</organism>
<evidence type="ECO:0000256" key="9">
    <source>
        <dbReference type="ARBA" id="ARBA00049486"/>
    </source>
</evidence>
<dbReference type="CDD" id="cd03354">
    <property type="entry name" value="LbH_SAT"/>
    <property type="match status" value="1"/>
</dbReference>
<dbReference type="InterPro" id="IPR053376">
    <property type="entry name" value="Serine_acetyltransferase"/>
</dbReference>
<comment type="catalytic activity">
    <reaction evidence="9">
        <text>L-serine + acetyl-CoA = O-acetyl-L-serine + CoA</text>
        <dbReference type="Rhea" id="RHEA:24560"/>
        <dbReference type="ChEBI" id="CHEBI:33384"/>
        <dbReference type="ChEBI" id="CHEBI:57287"/>
        <dbReference type="ChEBI" id="CHEBI:57288"/>
        <dbReference type="ChEBI" id="CHEBI:58340"/>
        <dbReference type="EC" id="2.3.1.30"/>
    </reaction>
</comment>
<accession>A0A919JGR3</accession>
<evidence type="ECO:0000313" key="10">
    <source>
        <dbReference type="EMBL" id="GIE49202.1"/>
    </source>
</evidence>
<dbReference type="Gene3D" id="2.160.10.10">
    <property type="entry name" value="Hexapeptide repeat proteins"/>
    <property type="match status" value="1"/>
</dbReference>
<dbReference type="EMBL" id="BOMQ01000031">
    <property type="protein sequence ID" value="GIE49202.1"/>
    <property type="molecule type" value="Genomic_DNA"/>
</dbReference>
<dbReference type="AlphaFoldDB" id="A0A919JGR3"/>
<evidence type="ECO:0000256" key="3">
    <source>
        <dbReference type="ARBA" id="ARBA00013266"/>
    </source>
</evidence>
<dbReference type="InterPro" id="IPR042122">
    <property type="entry name" value="Ser_AcTrfase_N_sf"/>
</dbReference>
<evidence type="ECO:0000256" key="2">
    <source>
        <dbReference type="ARBA" id="ARBA00007274"/>
    </source>
</evidence>
<keyword evidence="7" id="KW-0198">Cysteine biosynthesis</keyword>
<proteinExistence type="inferred from homology"/>
<dbReference type="PANTHER" id="PTHR42811">
    <property type="entry name" value="SERINE ACETYLTRANSFERASE"/>
    <property type="match status" value="1"/>
</dbReference>
<evidence type="ECO:0000313" key="11">
    <source>
        <dbReference type="Proteomes" id="UP000647172"/>
    </source>
</evidence>
<dbReference type="GO" id="GO:0009001">
    <property type="term" value="F:serine O-acetyltransferase activity"/>
    <property type="evidence" value="ECO:0007669"/>
    <property type="project" value="UniProtKB-EC"/>
</dbReference>
<dbReference type="InterPro" id="IPR001451">
    <property type="entry name" value="Hexapep"/>
</dbReference>
<comment type="similarity">
    <text evidence="2">Belongs to the transferase hexapeptide repeat family.</text>
</comment>
<reference evidence="10" key="1">
    <citation type="submission" date="2021-01" db="EMBL/GenBank/DDBJ databases">
        <title>Whole genome shotgun sequence of Actinoplanes nipponensis NBRC 14063.</title>
        <authorList>
            <person name="Komaki H."/>
            <person name="Tamura T."/>
        </authorList>
    </citation>
    <scope>NUCLEOTIDE SEQUENCE</scope>
    <source>
        <strain evidence="10">NBRC 14063</strain>
    </source>
</reference>
<dbReference type="Pfam" id="PF00132">
    <property type="entry name" value="Hexapep"/>
    <property type="match status" value="1"/>
</dbReference>
<sequence>MRAPRGQPRLPQILAEDLRAVLARDPSVHTRVEALLHPGLTAIWLHRAAHFWYRTGHRVVARLIMTAARALTGVEIHPGARLGRRVFIDHGAAVVIGETAVVGDDVTLFHQVTLGAVGWWRDNAREPGARRHPVIGAGTVLGAGSSVLGAVTVGERSFIGAHALVLQDVPARGRATAAAAVPLAPPARTAPQPIDLLRHTASAGSW</sequence>
<name>A0A919JGR3_9ACTN</name>
<dbReference type="PROSITE" id="PS00101">
    <property type="entry name" value="HEXAPEP_TRANSFERASES"/>
    <property type="match status" value="1"/>
</dbReference>
<keyword evidence="4" id="KW-0028">Amino-acid biosynthesis</keyword>
<dbReference type="SUPFAM" id="SSF51161">
    <property type="entry name" value="Trimeric LpxA-like enzymes"/>
    <property type="match status" value="1"/>
</dbReference>
<evidence type="ECO:0000256" key="8">
    <source>
        <dbReference type="ARBA" id="ARBA00023315"/>
    </source>
</evidence>
<dbReference type="Gene3D" id="1.10.3130.10">
    <property type="entry name" value="serine acetyltransferase, domain 1"/>
    <property type="match status" value="1"/>
</dbReference>
<evidence type="ECO:0000256" key="4">
    <source>
        <dbReference type="ARBA" id="ARBA00022605"/>
    </source>
</evidence>
<keyword evidence="8" id="KW-0012">Acyltransferase</keyword>
<dbReference type="EC" id="2.3.1.30" evidence="3"/>
<evidence type="ECO:0000256" key="5">
    <source>
        <dbReference type="ARBA" id="ARBA00022679"/>
    </source>
</evidence>
<dbReference type="InterPro" id="IPR011004">
    <property type="entry name" value="Trimer_LpxA-like_sf"/>
</dbReference>
<evidence type="ECO:0000256" key="7">
    <source>
        <dbReference type="ARBA" id="ARBA00023192"/>
    </source>
</evidence>
<dbReference type="GO" id="GO:0019344">
    <property type="term" value="P:cysteine biosynthetic process"/>
    <property type="evidence" value="ECO:0007669"/>
    <property type="project" value="UniProtKB-KW"/>
</dbReference>
<dbReference type="RefSeq" id="WP_203768428.1">
    <property type="nucleotide sequence ID" value="NZ_BOMQ01000031.1"/>
</dbReference>
<keyword evidence="11" id="KW-1185">Reference proteome</keyword>
<dbReference type="InterPro" id="IPR018357">
    <property type="entry name" value="Hexapep_transf_CS"/>
</dbReference>
<keyword evidence="5" id="KW-0808">Transferase</keyword>
<gene>
    <name evidence="10" type="ORF">Ani05nite_27360</name>
</gene>
<dbReference type="InterPro" id="IPR045304">
    <property type="entry name" value="LbH_SAT"/>
</dbReference>
<evidence type="ECO:0000256" key="1">
    <source>
        <dbReference type="ARBA" id="ARBA00004876"/>
    </source>
</evidence>
<comment type="pathway">
    <text evidence="1">Amino-acid biosynthesis; L-cysteine biosynthesis; L-cysteine from L-serine: step 1/2.</text>
</comment>
<protein>
    <recommendedName>
        <fullName evidence="3">serine O-acetyltransferase</fullName>
        <ecNumber evidence="3">2.3.1.30</ecNumber>
    </recommendedName>
</protein>
<comment type="caution">
    <text evidence="10">The sequence shown here is derived from an EMBL/GenBank/DDBJ whole genome shotgun (WGS) entry which is preliminary data.</text>
</comment>
<dbReference type="Proteomes" id="UP000647172">
    <property type="component" value="Unassembled WGS sequence"/>
</dbReference>
<dbReference type="NCBIfam" id="NF041874">
    <property type="entry name" value="EPS_EpsC"/>
    <property type="match status" value="1"/>
</dbReference>
<evidence type="ECO:0000256" key="6">
    <source>
        <dbReference type="ARBA" id="ARBA00022737"/>
    </source>
</evidence>